<dbReference type="InterPro" id="IPR036047">
    <property type="entry name" value="F-box-like_dom_sf"/>
</dbReference>
<dbReference type="PROSITE" id="PS50181">
    <property type="entry name" value="FBOX"/>
    <property type="match status" value="1"/>
</dbReference>
<keyword evidence="3" id="KW-1185">Reference proteome</keyword>
<dbReference type="EMBL" id="MU001511">
    <property type="protein sequence ID" value="KAF2438862.1"/>
    <property type="molecule type" value="Genomic_DNA"/>
</dbReference>
<accession>A0A9P4U7B3</accession>
<dbReference type="AlphaFoldDB" id="A0A9P4U7B3"/>
<gene>
    <name evidence="2" type="ORF">P171DRAFT_157616</name>
</gene>
<dbReference type="SUPFAM" id="SSF81383">
    <property type="entry name" value="F-box domain"/>
    <property type="match status" value="1"/>
</dbReference>
<organism evidence="2 3">
    <name type="scientific">Karstenula rhodostoma CBS 690.94</name>
    <dbReference type="NCBI Taxonomy" id="1392251"/>
    <lineage>
        <taxon>Eukaryota</taxon>
        <taxon>Fungi</taxon>
        <taxon>Dikarya</taxon>
        <taxon>Ascomycota</taxon>
        <taxon>Pezizomycotina</taxon>
        <taxon>Dothideomycetes</taxon>
        <taxon>Pleosporomycetidae</taxon>
        <taxon>Pleosporales</taxon>
        <taxon>Massarineae</taxon>
        <taxon>Didymosphaeriaceae</taxon>
        <taxon>Karstenula</taxon>
    </lineage>
</organism>
<evidence type="ECO:0000313" key="2">
    <source>
        <dbReference type="EMBL" id="KAF2438862.1"/>
    </source>
</evidence>
<reference evidence="2" key="1">
    <citation type="journal article" date="2020" name="Stud. Mycol.">
        <title>101 Dothideomycetes genomes: a test case for predicting lifestyles and emergence of pathogens.</title>
        <authorList>
            <person name="Haridas S."/>
            <person name="Albert R."/>
            <person name="Binder M."/>
            <person name="Bloem J."/>
            <person name="Labutti K."/>
            <person name="Salamov A."/>
            <person name="Andreopoulos B."/>
            <person name="Baker S."/>
            <person name="Barry K."/>
            <person name="Bills G."/>
            <person name="Bluhm B."/>
            <person name="Cannon C."/>
            <person name="Castanera R."/>
            <person name="Culley D."/>
            <person name="Daum C."/>
            <person name="Ezra D."/>
            <person name="Gonzalez J."/>
            <person name="Henrissat B."/>
            <person name="Kuo A."/>
            <person name="Liang C."/>
            <person name="Lipzen A."/>
            <person name="Lutzoni F."/>
            <person name="Magnuson J."/>
            <person name="Mondo S."/>
            <person name="Nolan M."/>
            <person name="Ohm R."/>
            <person name="Pangilinan J."/>
            <person name="Park H.-J."/>
            <person name="Ramirez L."/>
            <person name="Alfaro M."/>
            <person name="Sun H."/>
            <person name="Tritt A."/>
            <person name="Yoshinaga Y."/>
            <person name="Zwiers L.-H."/>
            <person name="Turgeon B."/>
            <person name="Goodwin S."/>
            <person name="Spatafora J."/>
            <person name="Crous P."/>
            <person name="Grigoriev I."/>
        </authorList>
    </citation>
    <scope>NUCLEOTIDE SEQUENCE</scope>
    <source>
        <strain evidence="2">CBS 690.94</strain>
    </source>
</reference>
<name>A0A9P4U7B3_9PLEO</name>
<dbReference type="Proteomes" id="UP000799764">
    <property type="component" value="Unassembled WGS sequence"/>
</dbReference>
<evidence type="ECO:0000259" key="1">
    <source>
        <dbReference type="PROSITE" id="PS50181"/>
    </source>
</evidence>
<comment type="caution">
    <text evidence="2">The sequence shown here is derived from an EMBL/GenBank/DDBJ whole genome shotgun (WGS) entry which is preliminary data.</text>
</comment>
<evidence type="ECO:0000313" key="3">
    <source>
        <dbReference type="Proteomes" id="UP000799764"/>
    </source>
</evidence>
<dbReference type="InterPro" id="IPR001810">
    <property type="entry name" value="F-box_dom"/>
</dbReference>
<protein>
    <recommendedName>
        <fullName evidence="1">F-box domain-containing protein</fullName>
    </recommendedName>
</protein>
<feature type="domain" description="F-box" evidence="1">
    <location>
        <begin position="1"/>
        <end position="37"/>
    </location>
</feature>
<sequence>MSILHRLPTELVRNVFNELSFKEKRSLVLVDKRLHDICAPRLSMGIGLLDMNCFDAHQARPMTTEYLAQHGNTVENLLIHYEWPLGSNKRRAQLEINFERVLDIYRGRSTLKFLGFSCSSSLICGDPGVVEGNREAPARRRECWGDRWGESRVTSSLTAEAYASIKASVETDTLPERVVLPQIKNYVGGPLFSMHSIPAAISSGAVIKIVQGNGRKPEKTLSFTLGLSHHWM</sequence>
<proteinExistence type="predicted"/>